<keyword evidence="2" id="KW-0378">Hydrolase</keyword>
<gene>
    <name evidence="5" type="ORF">K489DRAFT_316577</name>
</gene>
<reference evidence="5" key="3">
    <citation type="submission" date="2025-08" db="UniProtKB">
        <authorList>
            <consortium name="RefSeq"/>
        </authorList>
    </citation>
    <scope>IDENTIFICATION</scope>
    <source>
        <strain evidence="5">CBS 342.82</strain>
    </source>
</reference>
<evidence type="ECO:0000313" key="4">
    <source>
        <dbReference type="Proteomes" id="UP000504637"/>
    </source>
</evidence>
<sequence>MLYPGLRSSYEPYGSKNFVTAGPDPMPDAGAYGGTWSALEISGDGSGGCPVGLAYGSKVTGLKVISTKMHGKSHTHIAPDLELAQALNHEMDLNHIYACSWILPDPEYQPETGLGVYVRRALANGAQRGRSGLGSIYVFNADNNAHGGFHDSIHAVSVGGINQH</sequence>
<dbReference type="Proteomes" id="UP000504637">
    <property type="component" value="Unplaced"/>
</dbReference>
<dbReference type="PANTHER" id="PTHR42884">
    <property type="entry name" value="PROPROTEIN CONVERTASE SUBTILISIN/KEXIN-RELATED"/>
    <property type="match status" value="1"/>
</dbReference>
<reference evidence="5" key="1">
    <citation type="submission" date="2020-01" db="EMBL/GenBank/DDBJ databases">
        <authorList>
            <consortium name="DOE Joint Genome Institute"/>
            <person name="Haridas S."/>
            <person name="Albert R."/>
            <person name="Binder M."/>
            <person name="Bloem J."/>
            <person name="Labutti K."/>
            <person name="Salamov A."/>
            <person name="Andreopoulos B."/>
            <person name="Baker S.E."/>
            <person name="Barry K."/>
            <person name="Bills G."/>
            <person name="Bluhm B.H."/>
            <person name="Cannon C."/>
            <person name="Castanera R."/>
            <person name="Culley D.E."/>
            <person name="Daum C."/>
            <person name="Ezra D."/>
            <person name="Gonzalez J.B."/>
            <person name="Henrissat B."/>
            <person name="Kuo A."/>
            <person name="Liang C."/>
            <person name="Lipzen A."/>
            <person name="Lutzoni F."/>
            <person name="Magnuson J."/>
            <person name="Mondo S."/>
            <person name="Nolan M."/>
            <person name="Ohm R."/>
            <person name="Pangilinan J."/>
            <person name="Park H.-J."/>
            <person name="Ramirez L."/>
            <person name="Alfaro M."/>
            <person name="Sun H."/>
            <person name="Tritt A."/>
            <person name="Yoshinaga Y."/>
            <person name="Zwiers L.-H."/>
            <person name="Turgeon B.G."/>
            <person name="Goodwin S.B."/>
            <person name="Spatafora J.W."/>
            <person name="Crous P.W."/>
            <person name="Grigoriev I.V."/>
        </authorList>
    </citation>
    <scope>NUCLEOTIDE SEQUENCE</scope>
    <source>
        <strain evidence="5">CBS 342.82</strain>
    </source>
</reference>
<evidence type="ECO:0000256" key="1">
    <source>
        <dbReference type="ARBA" id="ARBA00022670"/>
    </source>
</evidence>
<dbReference type="PANTHER" id="PTHR42884:SF14">
    <property type="entry name" value="NEUROENDOCRINE CONVERTASE 1"/>
    <property type="match status" value="1"/>
</dbReference>
<proteinExistence type="predicted"/>
<evidence type="ECO:0000256" key="2">
    <source>
        <dbReference type="ARBA" id="ARBA00022801"/>
    </source>
</evidence>
<reference evidence="5" key="2">
    <citation type="submission" date="2020-04" db="EMBL/GenBank/DDBJ databases">
        <authorList>
            <consortium name="NCBI Genome Project"/>
        </authorList>
    </citation>
    <scope>NUCLEOTIDE SEQUENCE</scope>
    <source>
        <strain evidence="5">CBS 342.82</strain>
    </source>
</reference>
<dbReference type="RefSeq" id="XP_033461737.1">
    <property type="nucleotide sequence ID" value="XM_033601175.1"/>
</dbReference>
<keyword evidence="3" id="KW-0720">Serine protease</keyword>
<dbReference type="InterPro" id="IPR036852">
    <property type="entry name" value="Peptidase_S8/S53_dom_sf"/>
</dbReference>
<dbReference type="OrthoDB" id="5983242at2759"/>
<dbReference type="GO" id="GO:0016485">
    <property type="term" value="P:protein processing"/>
    <property type="evidence" value="ECO:0007669"/>
    <property type="project" value="TreeGrafter"/>
</dbReference>
<dbReference type="GO" id="GO:0005802">
    <property type="term" value="C:trans-Golgi network"/>
    <property type="evidence" value="ECO:0007669"/>
    <property type="project" value="TreeGrafter"/>
</dbReference>
<dbReference type="Gene3D" id="3.40.50.200">
    <property type="entry name" value="Peptidase S8/S53 domain"/>
    <property type="match status" value="1"/>
</dbReference>
<dbReference type="SUPFAM" id="SSF52743">
    <property type="entry name" value="Subtilisin-like"/>
    <property type="match status" value="1"/>
</dbReference>
<accession>A0A6J3M9H4</accession>
<feature type="non-terminal residue" evidence="5">
    <location>
        <position position="164"/>
    </location>
</feature>
<dbReference type="AlphaFoldDB" id="A0A6J3M9H4"/>
<protein>
    <submittedName>
        <fullName evidence="5">Uncharacterized protein</fullName>
    </submittedName>
</protein>
<evidence type="ECO:0000256" key="3">
    <source>
        <dbReference type="ARBA" id="ARBA00022825"/>
    </source>
</evidence>
<organism evidence="5">
    <name type="scientific">Dissoconium aciculare CBS 342.82</name>
    <dbReference type="NCBI Taxonomy" id="1314786"/>
    <lineage>
        <taxon>Eukaryota</taxon>
        <taxon>Fungi</taxon>
        <taxon>Dikarya</taxon>
        <taxon>Ascomycota</taxon>
        <taxon>Pezizomycotina</taxon>
        <taxon>Dothideomycetes</taxon>
        <taxon>Dothideomycetidae</taxon>
        <taxon>Mycosphaerellales</taxon>
        <taxon>Dissoconiaceae</taxon>
        <taxon>Dissoconium</taxon>
    </lineage>
</organism>
<keyword evidence="4" id="KW-1185">Reference proteome</keyword>
<dbReference type="GO" id="GO:0004252">
    <property type="term" value="F:serine-type endopeptidase activity"/>
    <property type="evidence" value="ECO:0007669"/>
    <property type="project" value="InterPro"/>
</dbReference>
<dbReference type="GeneID" id="54358975"/>
<name>A0A6J3M9H4_9PEZI</name>
<dbReference type="GO" id="GO:0000139">
    <property type="term" value="C:Golgi membrane"/>
    <property type="evidence" value="ECO:0007669"/>
    <property type="project" value="TreeGrafter"/>
</dbReference>
<keyword evidence="1" id="KW-0645">Protease</keyword>
<evidence type="ECO:0000313" key="5">
    <source>
        <dbReference type="RefSeq" id="XP_033461737.1"/>
    </source>
</evidence>